<name>A0A7V1FTW5_9GAMM</name>
<feature type="region of interest" description="Disordered" evidence="1">
    <location>
        <begin position="64"/>
        <end position="84"/>
    </location>
</feature>
<sequence length="218" mass="23973">MIRTRLIALLAGLIMSGCATGYGSPLPYDAWFLGFFAPNYMEVWIETADVVDINKRLYRRAGSGTSAIQTPPENRGNPKGWPERPGMGAGKHVIGADLPVLIYVRWQSLAEPQTYYAYIEISPEARELMIKPERVRCHGAGKWVTDYRHVLTIGLAPGGIAKAWLGGPCLQPIEIGREEGGIVTSGPYLGEMNGVYAAKLRPESQAYVEKFGIPYGSW</sequence>
<evidence type="ECO:0000313" key="3">
    <source>
        <dbReference type="EMBL" id="HDZ58009.1"/>
    </source>
</evidence>
<evidence type="ECO:0000256" key="1">
    <source>
        <dbReference type="SAM" id="MobiDB-lite"/>
    </source>
</evidence>
<dbReference type="Proteomes" id="UP000885703">
    <property type="component" value="Unassembled WGS sequence"/>
</dbReference>
<accession>A0A7V1FTW5</accession>
<evidence type="ECO:0000256" key="2">
    <source>
        <dbReference type="SAM" id="SignalP"/>
    </source>
</evidence>
<dbReference type="Pfam" id="PF11153">
    <property type="entry name" value="DUF2931"/>
    <property type="match status" value="1"/>
</dbReference>
<feature type="chain" id="PRO_5031132831" evidence="2">
    <location>
        <begin position="22"/>
        <end position="218"/>
    </location>
</feature>
<keyword evidence="2" id="KW-0732">Signal</keyword>
<dbReference type="PROSITE" id="PS51257">
    <property type="entry name" value="PROKAR_LIPOPROTEIN"/>
    <property type="match status" value="1"/>
</dbReference>
<comment type="caution">
    <text evidence="3">The sequence shown here is derived from an EMBL/GenBank/DDBJ whole genome shotgun (WGS) entry which is preliminary data.</text>
</comment>
<dbReference type="AlphaFoldDB" id="A0A7V1FTW5"/>
<feature type="signal peptide" evidence="2">
    <location>
        <begin position="1"/>
        <end position="21"/>
    </location>
</feature>
<protein>
    <submittedName>
        <fullName evidence="3">DUF2931 family protein</fullName>
    </submittedName>
</protein>
<organism evidence="3">
    <name type="scientific">Halopseudomonas xinjiangensis</name>
    <dbReference type="NCBI Taxonomy" id="487184"/>
    <lineage>
        <taxon>Bacteria</taxon>
        <taxon>Pseudomonadati</taxon>
        <taxon>Pseudomonadota</taxon>
        <taxon>Gammaproteobacteria</taxon>
        <taxon>Pseudomonadales</taxon>
        <taxon>Pseudomonadaceae</taxon>
        <taxon>Halopseudomonas</taxon>
    </lineage>
</organism>
<dbReference type="EMBL" id="DRFO01000039">
    <property type="protein sequence ID" value="HDZ58009.1"/>
    <property type="molecule type" value="Genomic_DNA"/>
</dbReference>
<reference evidence="3" key="1">
    <citation type="journal article" date="2020" name="mSystems">
        <title>Genome- and Community-Level Interaction Insights into Carbon Utilization and Element Cycling Functions of Hydrothermarchaeota in Hydrothermal Sediment.</title>
        <authorList>
            <person name="Zhou Z."/>
            <person name="Liu Y."/>
            <person name="Xu W."/>
            <person name="Pan J."/>
            <person name="Luo Z.H."/>
            <person name="Li M."/>
        </authorList>
    </citation>
    <scope>NUCLEOTIDE SEQUENCE [LARGE SCALE GENOMIC DNA]</scope>
    <source>
        <strain evidence="3">HyVt-324</strain>
    </source>
</reference>
<dbReference type="InterPro" id="IPR021326">
    <property type="entry name" value="DUF2931"/>
</dbReference>
<gene>
    <name evidence="3" type="ORF">ENH64_16255</name>
</gene>
<proteinExistence type="predicted"/>